<dbReference type="GO" id="GO:0016301">
    <property type="term" value="F:kinase activity"/>
    <property type="evidence" value="ECO:0007669"/>
    <property type="project" value="UniProtKB-KW"/>
</dbReference>
<keyword evidence="8 14" id="KW-0418">Kinase</keyword>
<comment type="catalytic activity">
    <reaction evidence="1">
        <text>ATP + protein L-histidine = ADP + protein N-phospho-L-histidine.</text>
        <dbReference type="EC" id="2.7.13.3"/>
    </reaction>
</comment>
<feature type="transmembrane region" description="Helical" evidence="12">
    <location>
        <begin position="39"/>
        <end position="61"/>
    </location>
</feature>
<dbReference type="EC" id="2.7.13.3" evidence="3"/>
<dbReference type="PROSITE" id="PS50109">
    <property type="entry name" value="HIS_KIN"/>
    <property type="match status" value="1"/>
</dbReference>
<dbReference type="Gene3D" id="3.30.565.10">
    <property type="entry name" value="Histidine kinase-like ATPase, C-terminal domain"/>
    <property type="match status" value="1"/>
</dbReference>
<gene>
    <name evidence="14" type="ORF">INF35_06840</name>
</gene>
<dbReference type="Proteomes" id="UP000768567">
    <property type="component" value="Unassembled WGS sequence"/>
</dbReference>
<dbReference type="RefSeq" id="WP_193500884.1">
    <property type="nucleotide sequence ID" value="NZ_JADCKC010000002.1"/>
</dbReference>
<evidence type="ECO:0000256" key="2">
    <source>
        <dbReference type="ARBA" id="ARBA00004651"/>
    </source>
</evidence>
<evidence type="ECO:0000256" key="9">
    <source>
        <dbReference type="ARBA" id="ARBA00022989"/>
    </source>
</evidence>
<name>A0ABR9R2W0_9FIRM</name>
<keyword evidence="7 12" id="KW-0812">Transmembrane</keyword>
<dbReference type="EMBL" id="JADCKC010000002">
    <property type="protein sequence ID" value="MBE5037496.1"/>
    <property type="molecule type" value="Genomic_DNA"/>
</dbReference>
<evidence type="ECO:0000256" key="4">
    <source>
        <dbReference type="ARBA" id="ARBA00022475"/>
    </source>
</evidence>
<dbReference type="PANTHER" id="PTHR45453:SF2">
    <property type="entry name" value="HISTIDINE KINASE"/>
    <property type="match status" value="1"/>
</dbReference>
<protein>
    <recommendedName>
        <fullName evidence="3">histidine kinase</fullName>
        <ecNumber evidence="3">2.7.13.3</ecNumber>
    </recommendedName>
</protein>
<evidence type="ECO:0000256" key="5">
    <source>
        <dbReference type="ARBA" id="ARBA00022553"/>
    </source>
</evidence>
<dbReference type="InterPro" id="IPR050351">
    <property type="entry name" value="BphY/WalK/GraS-like"/>
</dbReference>
<proteinExistence type="predicted"/>
<evidence type="ECO:0000256" key="8">
    <source>
        <dbReference type="ARBA" id="ARBA00022777"/>
    </source>
</evidence>
<evidence type="ECO:0000256" key="7">
    <source>
        <dbReference type="ARBA" id="ARBA00022692"/>
    </source>
</evidence>
<keyword evidence="4" id="KW-1003">Cell membrane</keyword>
<keyword evidence="10" id="KW-0902">Two-component regulatory system</keyword>
<dbReference type="PANTHER" id="PTHR45453">
    <property type="entry name" value="PHOSPHATE REGULON SENSOR PROTEIN PHOR"/>
    <property type="match status" value="1"/>
</dbReference>
<dbReference type="SUPFAM" id="SSF55874">
    <property type="entry name" value="ATPase domain of HSP90 chaperone/DNA topoisomerase II/histidine kinase"/>
    <property type="match status" value="1"/>
</dbReference>
<evidence type="ECO:0000256" key="11">
    <source>
        <dbReference type="ARBA" id="ARBA00023136"/>
    </source>
</evidence>
<reference evidence="14 15" key="1">
    <citation type="submission" date="2020-10" db="EMBL/GenBank/DDBJ databases">
        <title>ChiBAC.</title>
        <authorList>
            <person name="Zenner C."/>
            <person name="Hitch T.C.A."/>
            <person name="Clavel T."/>
        </authorList>
    </citation>
    <scope>NUCLEOTIDE SEQUENCE [LARGE SCALE GENOMIC DNA]</scope>
    <source>
        <strain evidence="14 15">DSM 109015</strain>
    </source>
</reference>
<dbReference type="Pfam" id="PF02518">
    <property type="entry name" value="HATPase_c"/>
    <property type="match status" value="1"/>
</dbReference>
<dbReference type="InterPro" id="IPR004358">
    <property type="entry name" value="Sig_transdc_His_kin-like_C"/>
</dbReference>
<evidence type="ECO:0000256" key="12">
    <source>
        <dbReference type="SAM" id="Phobius"/>
    </source>
</evidence>
<dbReference type="InterPro" id="IPR036890">
    <property type="entry name" value="HATPase_C_sf"/>
</dbReference>
<keyword evidence="5" id="KW-0597">Phosphoprotein</keyword>
<evidence type="ECO:0000256" key="3">
    <source>
        <dbReference type="ARBA" id="ARBA00012438"/>
    </source>
</evidence>
<dbReference type="InterPro" id="IPR003594">
    <property type="entry name" value="HATPase_dom"/>
</dbReference>
<feature type="domain" description="Histidine kinase" evidence="13">
    <location>
        <begin position="126"/>
        <end position="327"/>
    </location>
</feature>
<dbReference type="InterPro" id="IPR003661">
    <property type="entry name" value="HisK_dim/P_dom"/>
</dbReference>
<dbReference type="CDD" id="cd00082">
    <property type="entry name" value="HisKA"/>
    <property type="match status" value="1"/>
</dbReference>
<keyword evidence="6" id="KW-0808">Transferase</keyword>
<sequence>MSRFAAYLYTQRRAVILWAVTAAVTGAVTNLYGLPFEPFGYAMALSGVAGIILLGAGYPAYARRCRDAELAAETPGACPDLAPPEGGPDGLEAAYQQSLRALADSHARRDHLAREQRDDLLDYFTMWAHQVKTPLAAMRLLLQGEEAPPRAELERELFATEGYVGMVLGYLRLGSDQNDLVLRPTALDPVIRAGARRFARMFILKKLTLCYEGTDARPVTDAKWVGFILEQLLSNAVKYTPAGGRVTIAADGRCLSVTDTGMGIRPEDLPRIFEKGYTGCNGRVEQTSSGLGLYLCAQAAKKLGCTIHASSTPGQGTRVELLFPPEPPLYE</sequence>
<comment type="subcellular location">
    <subcellularLocation>
        <location evidence="2">Cell membrane</location>
        <topology evidence="2">Multi-pass membrane protein</topology>
    </subcellularLocation>
</comment>
<feature type="transmembrane region" description="Helical" evidence="12">
    <location>
        <begin position="12"/>
        <end position="33"/>
    </location>
</feature>
<evidence type="ECO:0000313" key="14">
    <source>
        <dbReference type="EMBL" id="MBE5037496.1"/>
    </source>
</evidence>
<evidence type="ECO:0000313" key="15">
    <source>
        <dbReference type="Proteomes" id="UP000768567"/>
    </source>
</evidence>
<dbReference type="SMART" id="SM00387">
    <property type="entry name" value="HATPase_c"/>
    <property type="match status" value="1"/>
</dbReference>
<evidence type="ECO:0000256" key="10">
    <source>
        <dbReference type="ARBA" id="ARBA00023012"/>
    </source>
</evidence>
<evidence type="ECO:0000259" key="13">
    <source>
        <dbReference type="PROSITE" id="PS50109"/>
    </source>
</evidence>
<comment type="caution">
    <text evidence="14">The sequence shown here is derived from an EMBL/GenBank/DDBJ whole genome shotgun (WGS) entry which is preliminary data.</text>
</comment>
<evidence type="ECO:0000256" key="1">
    <source>
        <dbReference type="ARBA" id="ARBA00000085"/>
    </source>
</evidence>
<dbReference type="PRINTS" id="PR00344">
    <property type="entry name" value="BCTRLSENSOR"/>
</dbReference>
<keyword evidence="11 12" id="KW-0472">Membrane</keyword>
<dbReference type="InterPro" id="IPR005467">
    <property type="entry name" value="His_kinase_dom"/>
</dbReference>
<keyword evidence="15" id="KW-1185">Reference proteome</keyword>
<accession>A0ABR9R2W0</accession>
<keyword evidence="9 12" id="KW-1133">Transmembrane helix</keyword>
<organism evidence="14 15">
    <name type="scientific">Gemmiger gallinarum</name>
    <dbReference type="NCBI Taxonomy" id="2779354"/>
    <lineage>
        <taxon>Bacteria</taxon>
        <taxon>Bacillati</taxon>
        <taxon>Bacillota</taxon>
        <taxon>Clostridia</taxon>
        <taxon>Eubacteriales</taxon>
        <taxon>Gemmiger</taxon>
    </lineage>
</organism>
<evidence type="ECO:0000256" key="6">
    <source>
        <dbReference type="ARBA" id="ARBA00022679"/>
    </source>
</evidence>